<dbReference type="Pfam" id="PF00903">
    <property type="entry name" value="Glyoxalase"/>
    <property type="match status" value="1"/>
</dbReference>
<evidence type="ECO:0000259" key="1">
    <source>
        <dbReference type="PROSITE" id="PS51819"/>
    </source>
</evidence>
<dbReference type="Proteomes" id="UP000607559">
    <property type="component" value="Unassembled WGS sequence"/>
</dbReference>
<dbReference type="EMBL" id="BMJC01000003">
    <property type="protein sequence ID" value="GGB03329.1"/>
    <property type="molecule type" value="Genomic_DNA"/>
</dbReference>
<dbReference type="PROSITE" id="PS51819">
    <property type="entry name" value="VOC"/>
    <property type="match status" value="1"/>
</dbReference>
<dbReference type="AlphaFoldDB" id="A0A8J2XTG9"/>
<dbReference type="InterPro" id="IPR029068">
    <property type="entry name" value="Glyas_Bleomycin-R_OHBP_Dase"/>
</dbReference>
<evidence type="ECO:0000313" key="2">
    <source>
        <dbReference type="EMBL" id="GGB03329.1"/>
    </source>
</evidence>
<keyword evidence="3" id="KW-1185">Reference proteome</keyword>
<reference evidence="2" key="2">
    <citation type="submission" date="2020-09" db="EMBL/GenBank/DDBJ databases">
        <authorList>
            <person name="Sun Q."/>
            <person name="Zhou Y."/>
        </authorList>
    </citation>
    <scope>NUCLEOTIDE SEQUENCE</scope>
    <source>
        <strain evidence="2">CGMCC 1.15448</strain>
    </source>
</reference>
<dbReference type="SUPFAM" id="SSF54593">
    <property type="entry name" value="Glyoxalase/Bleomycin resistance protein/Dihydroxybiphenyl dioxygenase"/>
    <property type="match status" value="1"/>
</dbReference>
<dbReference type="PANTHER" id="PTHR36437">
    <property type="entry name" value="GLYOXALASE/BLEOMYCIN RESISTANCE PROTEIN/DIOXYGENASE"/>
    <property type="match status" value="1"/>
</dbReference>
<accession>A0A8J2XTG9</accession>
<reference evidence="2" key="1">
    <citation type="journal article" date="2014" name="Int. J. Syst. Evol. Microbiol.">
        <title>Complete genome sequence of Corynebacterium casei LMG S-19264T (=DSM 44701T), isolated from a smear-ripened cheese.</title>
        <authorList>
            <consortium name="US DOE Joint Genome Institute (JGI-PGF)"/>
            <person name="Walter F."/>
            <person name="Albersmeier A."/>
            <person name="Kalinowski J."/>
            <person name="Ruckert C."/>
        </authorList>
    </citation>
    <scope>NUCLEOTIDE SEQUENCE</scope>
    <source>
        <strain evidence="2">CGMCC 1.15448</strain>
    </source>
</reference>
<dbReference type="InterPro" id="IPR037523">
    <property type="entry name" value="VOC_core"/>
</dbReference>
<sequence length="108" mass="11913">MKKVEIIMIPVADQEKAKAFYLNLGFQVVAEAPMGNGETWLQLGLPNSDTTISLAKFQGIILETNDIAKETERLATSGVKVGNIDNTPWGKFMWMKDGDGNSLCLHEK</sequence>
<comment type="caution">
    <text evidence="2">The sequence shown here is derived from an EMBL/GenBank/DDBJ whole genome shotgun (WGS) entry which is preliminary data.</text>
</comment>
<protein>
    <recommendedName>
        <fullName evidence="1">VOC domain-containing protein</fullName>
    </recommendedName>
</protein>
<name>A0A8J2XTG9_9BACT</name>
<proteinExistence type="predicted"/>
<dbReference type="PANTHER" id="PTHR36437:SF2">
    <property type="entry name" value="GLYOXALASE_BLEOMYCIN RESISTANCE PROTEIN_DIOXYGENASE"/>
    <property type="match status" value="1"/>
</dbReference>
<gene>
    <name evidence="2" type="ORF">GCM10011511_28260</name>
</gene>
<organism evidence="2 3">
    <name type="scientific">Puia dinghuensis</name>
    <dbReference type="NCBI Taxonomy" id="1792502"/>
    <lineage>
        <taxon>Bacteria</taxon>
        <taxon>Pseudomonadati</taxon>
        <taxon>Bacteroidota</taxon>
        <taxon>Chitinophagia</taxon>
        <taxon>Chitinophagales</taxon>
        <taxon>Chitinophagaceae</taxon>
        <taxon>Puia</taxon>
    </lineage>
</organism>
<evidence type="ECO:0000313" key="3">
    <source>
        <dbReference type="Proteomes" id="UP000607559"/>
    </source>
</evidence>
<dbReference type="RefSeq" id="WP_188932715.1">
    <property type="nucleotide sequence ID" value="NZ_BMJC01000003.1"/>
</dbReference>
<dbReference type="InterPro" id="IPR004360">
    <property type="entry name" value="Glyas_Fos-R_dOase_dom"/>
</dbReference>
<dbReference type="Gene3D" id="3.10.180.10">
    <property type="entry name" value="2,3-Dihydroxybiphenyl 1,2-Dioxygenase, domain 1"/>
    <property type="match status" value="1"/>
</dbReference>
<feature type="domain" description="VOC" evidence="1">
    <location>
        <begin position="3"/>
        <end position="108"/>
    </location>
</feature>